<feature type="non-terminal residue" evidence="1">
    <location>
        <position position="1"/>
    </location>
</feature>
<reference evidence="2" key="1">
    <citation type="submission" date="2017-03" db="EMBL/GenBank/DDBJ databases">
        <title>Phytopthora megakarya and P. palmivora, two closely related causual agents of cacao black pod achieved similar genome size and gene model numbers by different mechanisms.</title>
        <authorList>
            <person name="Ali S."/>
            <person name="Shao J."/>
            <person name="Larry D.J."/>
            <person name="Kronmiller B."/>
            <person name="Shen D."/>
            <person name="Strem M.D."/>
            <person name="Melnick R.L."/>
            <person name="Guiltinan M.J."/>
            <person name="Tyler B.M."/>
            <person name="Meinhardt L.W."/>
            <person name="Bailey B.A."/>
        </authorList>
    </citation>
    <scope>NUCLEOTIDE SEQUENCE [LARGE SCALE GENOMIC DNA]</scope>
    <source>
        <strain evidence="2">zdho120</strain>
    </source>
</reference>
<gene>
    <name evidence="1" type="ORF">PHMEG_0007445</name>
</gene>
<dbReference type="Proteomes" id="UP000198211">
    <property type="component" value="Unassembled WGS sequence"/>
</dbReference>
<protein>
    <submittedName>
        <fullName evidence="1">Uncharacterized protein</fullName>
    </submittedName>
</protein>
<organism evidence="1 2">
    <name type="scientific">Phytophthora megakarya</name>
    <dbReference type="NCBI Taxonomy" id="4795"/>
    <lineage>
        <taxon>Eukaryota</taxon>
        <taxon>Sar</taxon>
        <taxon>Stramenopiles</taxon>
        <taxon>Oomycota</taxon>
        <taxon>Peronosporomycetes</taxon>
        <taxon>Peronosporales</taxon>
        <taxon>Peronosporaceae</taxon>
        <taxon>Phytophthora</taxon>
    </lineage>
</organism>
<name>A0A225WNL6_9STRA</name>
<sequence>LAMAVLEWHQVISGVQFRMVSLLYVCSSRDYEEALKPEEVEDDVLLSSYEAELLVSECVTCLRKAGVRVTRSPASSSLVEPELMRKTTSYHAWKFYVG</sequence>
<comment type="caution">
    <text evidence="1">The sequence shown here is derived from an EMBL/GenBank/DDBJ whole genome shotgun (WGS) entry which is preliminary data.</text>
</comment>
<dbReference type="AlphaFoldDB" id="A0A225WNL6"/>
<proteinExistence type="predicted"/>
<dbReference type="OrthoDB" id="102151at2759"/>
<evidence type="ECO:0000313" key="2">
    <source>
        <dbReference type="Proteomes" id="UP000198211"/>
    </source>
</evidence>
<accession>A0A225WNL6</accession>
<keyword evidence="2" id="KW-1185">Reference proteome</keyword>
<evidence type="ECO:0000313" key="1">
    <source>
        <dbReference type="EMBL" id="OWZ18460.1"/>
    </source>
</evidence>
<dbReference type="EMBL" id="NBNE01000584">
    <property type="protein sequence ID" value="OWZ18460.1"/>
    <property type="molecule type" value="Genomic_DNA"/>
</dbReference>